<evidence type="ECO:0000256" key="1">
    <source>
        <dbReference type="SAM" id="SignalP"/>
    </source>
</evidence>
<sequence>MKIVNKLTVIALLAVTSFVNAGSYLSFFQPYVTPLTMGEEGVLRVGFSERNEIDVDESENIQLVMSLSQVKVKNNDLSLLSGDLLTYFEVIQDENELLFVQNKTIPGDARLLVSMPIEPLTAGEYGGFIINMLAGDITGGDAEVSAYRLIAEGNTSVQTIEKGTTEDGTWGETQVYEFTLTKKQRVKFISRSNKRHRLAIKDSDGNIVKQSGKAKKVTRLQKKLAKGVYTIEVASSKQGSFTLQYK</sequence>
<gene>
    <name evidence="2" type="ORF">HELGO_WM1577</name>
</gene>
<proteinExistence type="predicted"/>
<organism evidence="2">
    <name type="scientific">uncultured Sulfurovum sp</name>
    <dbReference type="NCBI Taxonomy" id="269237"/>
    <lineage>
        <taxon>Bacteria</taxon>
        <taxon>Pseudomonadati</taxon>
        <taxon>Campylobacterota</taxon>
        <taxon>Epsilonproteobacteria</taxon>
        <taxon>Campylobacterales</taxon>
        <taxon>Sulfurovaceae</taxon>
        <taxon>Sulfurovum</taxon>
        <taxon>environmental samples</taxon>
    </lineage>
</organism>
<dbReference type="Gene3D" id="2.60.120.380">
    <property type="match status" value="1"/>
</dbReference>
<name>A0A6S6U0I1_9BACT</name>
<dbReference type="EMBL" id="CACVAS010000147">
    <property type="protein sequence ID" value="CAA6826412.1"/>
    <property type="molecule type" value="Genomic_DNA"/>
</dbReference>
<feature type="chain" id="PRO_5027590863" description="Secretion system C-terminal sorting domain-containing protein" evidence="1">
    <location>
        <begin position="22"/>
        <end position="246"/>
    </location>
</feature>
<evidence type="ECO:0008006" key="3">
    <source>
        <dbReference type="Google" id="ProtNLM"/>
    </source>
</evidence>
<dbReference type="AlphaFoldDB" id="A0A6S6U0I1"/>
<keyword evidence="1" id="KW-0732">Signal</keyword>
<evidence type="ECO:0000313" key="2">
    <source>
        <dbReference type="EMBL" id="CAA6826412.1"/>
    </source>
</evidence>
<feature type="signal peptide" evidence="1">
    <location>
        <begin position="1"/>
        <end position="21"/>
    </location>
</feature>
<accession>A0A6S6U0I1</accession>
<protein>
    <recommendedName>
        <fullName evidence="3">Secretion system C-terminal sorting domain-containing protein</fullName>
    </recommendedName>
</protein>
<reference evidence="2" key="1">
    <citation type="submission" date="2020-01" db="EMBL/GenBank/DDBJ databases">
        <authorList>
            <person name="Meier V. D."/>
            <person name="Meier V D."/>
        </authorList>
    </citation>
    <scope>NUCLEOTIDE SEQUENCE</scope>
    <source>
        <strain evidence="2">HLG_WM_MAG_01</strain>
    </source>
</reference>